<dbReference type="EMBL" id="AZBU02000009">
    <property type="protein sequence ID" value="TKR64853.1"/>
    <property type="molecule type" value="Genomic_DNA"/>
</dbReference>
<accession>A0A4U5M8B4</accession>
<reference evidence="2 3" key="1">
    <citation type="journal article" date="2015" name="Genome Biol.">
        <title>Comparative genomics of Steinernema reveals deeply conserved gene regulatory networks.</title>
        <authorList>
            <person name="Dillman A.R."/>
            <person name="Macchietto M."/>
            <person name="Porter C.F."/>
            <person name="Rogers A."/>
            <person name="Williams B."/>
            <person name="Antoshechkin I."/>
            <person name="Lee M.M."/>
            <person name="Goodwin Z."/>
            <person name="Lu X."/>
            <person name="Lewis E.E."/>
            <person name="Goodrich-Blair H."/>
            <person name="Stock S.P."/>
            <person name="Adams B.J."/>
            <person name="Sternberg P.W."/>
            <person name="Mortazavi A."/>
        </authorList>
    </citation>
    <scope>NUCLEOTIDE SEQUENCE [LARGE SCALE GENOMIC DNA]</scope>
    <source>
        <strain evidence="2 3">ALL</strain>
    </source>
</reference>
<reference evidence="2 3" key="2">
    <citation type="journal article" date="2019" name="G3 (Bethesda)">
        <title>Hybrid Assembly of the Genome of the Entomopathogenic Nematode Steinernema carpocapsae Identifies the X-Chromosome.</title>
        <authorList>
            <person name="Serra L."/>
            <person name="Macchietto M."/>
            <person name="Macias-Munoz A."/>
            <person name="McGill C.J."/>
            <person name="Rodriguez I.M."/>
            <person name="Rodriguez B."/>
            <person name="Murad R."/>
            <person name="Mortazavi A."/>
        </authorList>
    </citation>
    <scope>NUCLEOTIDE SEQUENCE [LARGE SCALE GENOMIC DNA]</scope>
    <source>
        <strain evidence="2 3">ALL</strain>
    </source>
</reference>
<comment type="caution">
    <text evidence="2">The sequence shown here is derived from an EMBL/GenBank/DDBJ whole genome shotgun (WGS) entry which is preliminary data.</text>
</comment>
<evidence type="ECO:0000313" key="2">
    <source>
        <dbReference type="EMBL" id="TKR64853.1"/>
    </source>
</evidence>
<feature type="region of interest" description="Disordered" evidence="1">
    <location>
        <begin position="54"/>
        <end position="80"/>
    </location>
</feature>
<proteinExistence type="predicted"/>
<gene>
    <name evidence="2" type="ORF">L596_025330</name>
</gene>
<sequence length="80" mass="8757">MLPAENVISSFTKHLHPCPFHKLGNMKWDGQYGTPSMAFPRICSRCFTKRGTRLGGGTAHTRTPCHAEAKASMPSEPKSA</sequence>
<keyword evidence="3" id="KW-1185">Reference proteome</keyword>
<organism evidence="2 3">
    <name type="scientific">Steinernema carpocapsae</name>
    <name type="common">Entomopathogenic nematode</name>
    <dbReference type="NCBI Taxonomy" id="34508"/>
    <lineage>
        <taxon>Eukaryota</taxon>
        <taxon>Metazoa</taxon>
        <taxon>Ecdysozoa</taxon>
        <taxon>Nematoda</taxon>
        <taxon>Chromadorea</taxon>
        <taxon>Rhabditida</taxon>
        <taxon>Tylenchina</taxon>
        <taxon>Panagrolaimomorpha</taxon>
        <taxon>Strongyloidoidea</taxon>
        <taxon>Steinernematidae</taxon>
        <taxon>Steinernema</taxon>
    </lineage>
</organism>
<name>A0A4U5M8B4_STECR</name>
<dbReference type="Proteomes" id="UP000298663">
    <property type="component" value="Unassembled WGS sequence"/>
</dbReference>
<evidence type="ECO:0000256" key="1">
    <source>
        <dbReference type="SAM" id="MobiDB-lite"/>
    </source>
</evidence>
<protein>
    <submittedName>
        <fullName evidence="2">Uncharacterized protein</fullName>
    </submittedName>
</protein>
<dbReference type="AlphaFoldDB" id="A0A4U5M8B4"/>
<evidence type="ECO:0000313" key="3">
    <source>
        <dbReference type="Proteomes" id="UP000298663"/>
    </source>
</evidence>